<evidence type="ECO:0000259" key="1">
    <source>
        <dbReference type="PROSITE" id="PS50943"/>
    </source>
</evidence>
<dbReference type="Pfam" id="PF01381">
    <property type="entry name" value="HTH_3"/>
    <property type="match status" value="1"/>
</dbReference>
<dbReference type="Gene3D" id="1.10.260.40">
    <property type="entry name" value="lambda repressor-like DNA-binding domains"/>
    <property type="match status" value="1"/>
</dbReference>
<feature type="domain" description="HTH cro/C1-type" evidence="1">
    <location>
        <begin position="5"/>
        <end position="59"/>
    </location>
</feature>
<name>A0A9X5CAH3_9FIRM</name>
<dbReference type="SMART" id="SM00530">
    <property type="entry name" value="HTH_XRE"/>
    <property type="match status" value="1"/>
</dbReference>
<dbReference type="PROSITE" id="PS50943">
    <property type="entry name" value="HTH_CROC1"/>
    <property type="match status" value="1"/>
</dbReference>
<reference evidence="2 3" key="1">
    <citation type="submission" date="2019-07" db="EMBL/GenBank/DDBJ databases">
        <title>Draft genome sequences of 15 bacterial species constituting the stable defined intestinal microbiota of the GM15 gnotobiotic mouse model.</title>
        <authorList>
            <person name="Elie C."/>
            <person name="Mathieu A."/>
            <person name="Saliou A."/>
            <person name="Darnaud M."/>
            <person name="Leulier F."/>
            <person name="Tamellini A."/>
        </authorList>
    </citation>
    <scope>NUCLEOTIDE SEQUENCE [LARGE SCALE GENOMIC DNA]</scope>
    <source>
        <strain evidence="3">ASF 502</strain>
    </source>
</reference>
<dbReference type="InterPro" id="IPR010982">
    <property type="entry name" value="Lambda_DNA-bd_dom_sf"/>
</dbReference>
<gene>
    <name evidence="2" type="ORF">FMM80_21435</name>
</gene>
<dbReference type="AlphaFoldDB" id="A0A9X5CAH3"/>
<dbReference type="CDD" id="cd00093">
    <property type="entry name" value="HTH_XRE"/>
    <property type="match status" value="1"/>
</dbReference>
<accession>A0A9X5CAH3</accession>
<evidence type="ECO:0000313" key="2">
    <source>
        <dbReference type="EMBL" id="NDO71074.1"/>
    </source>
</evidence>
<dbReference type="InterPro" id="IPR001387">
    <property type="entry name" value="Cro/C1-type_HTH"/>
</dbReference>
<dbReference type="GO" id="GO:0003677">
    <property type="term" value="F:DNA binding"/>
    <property type="evidence" value="ECO:0007669"/>
    <property type="project" value="InterPro"/>
</dbReference>
<dbReference type="SUPFAM" id="SSF47413">
    <property type="entry name" value="lambda repressor-like DNA-binding domains"/>
    <property type="match status" value="1"/>
</dbReference>
<comment type="caution">
    <text evidence="2">The sequence shown here is derived from an EMBL/GenBank/DDBJ whole genome shotgun (WGS) entry which is preliminary data.</text>
</comment>
<evidence type="ECO:0000313" key="3">
    <source>
        <dbReference type="Proteomes" id="UP000474104"/>
    </source>
</evidence>
<protein>
    <submittedName>
        <fullName evidence="2">Helix-turn-helix domain-containing protein</fullName>
    </submittedName>
</protein>
<dbReference type="OrthoDB" id="9774673at2"/>
<dbReference type="Proteomes" id="UP000474104">
    <property type="component" value="Unassembled WGS sequence"/>
</dbReference>
<proteinExistence type="predicted"/>
<sequence>MEYMIRELRTESGMTQKAFAELYGIPLSTLRKWEQGEASPAPYVLQLLARAFPGTDKTLRQIKGHNGTVYYYDKSRRTVADARGNRIQVQEELDDVKAQNLGIYLQDLFESFYEIQEKFNRDCRYDKEEDILWSRRED</sequence>
<dbReference type="RefSeq" id="WP_004079938.1">
    <property type="nucleotide sequence ID" value="NZ_VIRB01000129.1"/>
</dbReference>
<organism evidence="2 3">
    <name type="scientific">Schaedlerella arabinosiphila</name>
    <dbReference type="NCBI Taxonomy" id="2044587"/>
    <lineage>
        <taxon>Bacteria</taxon>
        <taxon>Bacillati</taxon>
        <taxon>Bacillota</taxon>
        <taxon>Clostridia</taxon>
        <taxon>Lachnospirales</taxon>
        <taxon>Lachnospiraceae</taxon>
        <taxon>Schaedlerella</taxon>
    </lineage>
</organism>
<dbReference type="EMBL" id="VIRB01000129">
    <property type="protein sequence ID" value="NDO71074.1"/>
    <property type="molecule type" value="Genomic_DNA"/>
</dbReference>